<dbReference type="InterPro" id="IPR036942">
    <property type="entry name" value="Beta-barrel_TonB_sf"/>
</dbReference>
<keyword evidence="3" id="KW-0998">Cell outer membrane</keyword>
<dbReference type="GO" id="GO:0009279">
    <property type="term" value="C:cell outer membrane"/>
    <property type="evidence" value="ECO:0007669"/>
    <property type="project" value="UniProtKB-SubCell"/>
</dbReference>
<evidence type="ECO:0000256" key="4">
    <source>
        <dbReference type="SAM" id="MobiDB-lite"/>
    </source>
</evidence>
<dbReference type="Gene3D" id="2.40.170.20">
    <property type="entry name" value="TonB-dependent receptor, beta-barrel domain"/>
    <property type="match status" value="1"/>
</dbReference>
<reference evidence="5" key="1">
    <citation type="journal article" date="2014" name="Front. Microbiol.">
        <title>High frequency of phylogenetically diverse reductive dehalogenase-homologous genes in deep subseafloor sedimentary metagenomes.</title>
        <authorList>
            <person name="Kawai M."/>
            <person name="Futagami T."/>
            <person name="Toyoda A."/>
            <person name="Takaki Y."/>
            <person name="Nishi S."/>
            <person name="Hori S."/>
            <person name="Arai W."/>
            <person name="Tsubouchi T."/>
            <person name="Morono Y."/>
            <person name="Uchiyama I."/>
            <person name="Ito T."/>
            <person name="Fujiyama A."/>
            <person name="Inagaki F."/>
            <person name="Takami H."/>
        </authorList>
    </citation>
    <scope>NUCLEOTIDE SEQUENCE</scope>
    <source>
        <strain evidence="5">Expedition CK06-06</strain>
    </source>
</reference>
<dbReference type="AlphaFoldDB" id="X0TG10"/>
<gene>
    <name evidence="5" type="ORF">S01H1_28753</name>
</gene>
<accession>X0TG10</accession>
<evidence type="ECO:0000256" key="2">
    <source>
        <dbReference type="ARBA" id="ARBA00023136"/>
    </source>
</evidence>
<evidence type="ECO:0000256" key="1">
    <source>
        <dbReference type="ARBA" id="ARBA00004442"/>
    </source>
</evidence>
<evidence type="ECO:0008006" key="6">
    <source>
        <dbReference type="Google" id="ProtNLM"/>
    </source>
</evidence>
<proteinExistence type="predicted"/>
<evidence type="ECO:0000256" key="3">
    <source>
        <dbReference type="ARBA" id="ARBA00023237"/>
    </source>
</evidence>
<feature type="non-terminal residue" evidence="5">
    <location>
        <position position="1"/>
    </location>
</feature>
<dbReference type="SUPFAM" id="SSF56935">
    <property type="entry name" value="Porins"/>
    <property type="match status" value="1"/>
</dbReference>
<feature type="compositionally biased region" description="Polar residues" evidence="4">
    <location>
        <begin position="12"/>
        <end position="22"/>
    </location>
</feature>
<name>X0TG10_9ZZZZ</name>
<feature type="region of interest" description="Disordered" evidence="4">
    <location>
        <begin position="1"/>
        <end position="22"/>
    </location>
</feature>
<organism evidence="5">
    <name type="scientific">marine sediment metagenome</name>
    <dbReference type="NCBI Taxonomy" id="412755"/>
    <lineage>
        <taxon>unclassified sequences</taxon>
        <taxon>metagenomes</taxon>
        <taxon>ecological metagenomes</taxon>
    </lineage>
</organism>
<keyword evidence="2" id="KW-0472">Membrane</keyword>
<dbReference type="EMBL" id="BARS01017592">
    <property type="protein sequence ID" value="GAF86266.1"/>
    <property type="molecule type" value="Genomic_DNA"/>
</dbReference>
<comment type="caution">
    <text evidence="5">The sequence shown here is derived from an EMBL/GenBank/DDBJ whole genome shotgun (WGS) entry which is preliminary data.</text>
</comment>
<comment type="subcellular location">
    <subcellularLocation>
        <location evidence="1">Cell outer membrane</location>
    </subcellularLocation>
</comment>
<evidence type="ECO:0000313" key="5">
    <source>
        <dbReference type="EMBL" id="GAF86266.1"/>
    </source>
</evidence>
<sequence>ASYSHALARGTNPGQTETGSWAQEEGNTNYLGLFGNHIYIPDFPELAETKAYYDWALAGLGGRGIGDEGWYGKLPYSIDHNFKLLTVFTAPYGVTFSGAFEYISGYYWEKLGYVPFFGGYYSFPETRGTRSTPSHFFLDLGAEKEFILAGLGLPQSTALTVRADIFNLFNSQKPVSYVKEDIPIFGQVWGRQQPRQVRISIKFKW</sequence>
<protein>
    <recommendedName>
        <fullName evidence="6">TonB-dependent receptor-like beta-barrel domain-containing protein</fullName>
    </recommendedName>
</protein>